<feature type="domain" description="HYDIN/VesB/CFA65-like Ig-like" evidence="9">
    <location>
        <begin position="292"/>
        <end position="390"/>
    </location>
</feature>
<dbReference type="Pfam" id="PF18887">
    <property type="entry name" value="MBG_3"/>
    <property type="match status" value="1"/>
</dbReference>
<dbReference type="NCBIfam" id="TIGR04183">
    <property type="entry name" value="Por_Secre_tail"/>
    <property type="match status" value="1"/>
</dbReference>
<dbReference type="InterPro" id="IPR013783">
    <property type="entry name" value="Ig-like_fold"/>
</dbReference>
<dbReference type="InterPro" id="IPR008964">
    <property type="entry name" value="Invasin/intimin_cell_adhesion"/>
</dbReference>
<dbReference type="Pfam" id="PF23759">
    <property type="entry name" value="GBD_T9SS_assoc"/>
    <property type="match status" value="1"/>
</dbReference>
<organism evidence="11 12">
    <name type="scientific">Marinoscillum luteum</name>
    <dbReference type="NCBI Taxonomy" id="861051"/>
    <lineage>
        <taxon>Bacteria</taxon>
        <taxon>Pseudomonadati</taxon>
        <taxon>Bacteroidota</taxon>
        <taxon>Cytophagia</taxon>
        <taxon>Cytophagales</taxon>
        <taxon>Reichenbachiellaceae</taxon>
        <taxon>Marinoscillum</taxon>
    </lineage>
</organism>
<dbReference type="Pfam" id="PF18962">
    <property type="entry name" value="Por_Secre_tail"/>
    <property type="match status" value="1"/>
</dbReference>
<keyword evidence="4" id="KW-0969">Cilium</keyword>
<evidence type="ECO:0000313" key="11">
    <source>
        <dbReference type="EMBL" id="MFH6984680.1"/>
    </source>
</evidence>
<dbReference type="InterPro" id="IPR053879">
    <property type="entry name" value="HYDIN_VesB_CFA65-like_Ig"/>
</dbReference>
<dbReference type="EMBL" id="JBIPKE010000018">
    <property type="protein sequence ID" value="MFH6984680.1"/>
    <property type="molecule type" value="Genomic_DNA"/>
</dbReference>
<gene>
    <name evidence="11" type="ORF">ACHKAR_14590</name>
</gene>
<feature type="domain" description="T9SS-like galactose binding" evidence="10">
    <location>
        <begin position="1971"/>
        <end position="2088"/>
    </location>
</feature>
<dbReference type="SUPFAM" id="SSF49373">
    <property type="entry name" value="Invasin/intimin cell-adhesion fragments"/>
    <property type="match status" value="3"/>
</dbReference>
<dbReference type="InterPro" id="IPR026444">
    <property type="entry name" value="Secre_tail"/>
</dbReference>
<keyword evidence="5" id="KW-0966">Cell projection</keyword>
<dbReference type="Gene3D" id="2.60.120.200">
    <property type="match status" value="1"/>
</dbReference>
<dbReference type="Pfam" id="PF13385">
    <property type="entry name" value="Laminin_G_3"/>
    <property type="match status" value="1"/>
</dbReference>
<comment type="caution">
    <text evidence="11">The sequence shown here is derived from an EMBL/GenBank/DDBJ whole genome shotgun (WGS) entry which is preliminary data.</text>
</comment>
<dbReference type="InterPro" id="IPR015919">
    <property type="entry name" value="Cadherin-like_sf"/>
</dbReference>
<evidence type="ECO:0000256" key="2">
    <source>
        <dbReference type="ARBA" id="ARBA00004496"/>
    </source>
</evidence>
<dbReference type="SUPFAM" id="SSF50939">
    <property type="entry name" value="Sialidases"/>
    <property type="match status" value="4"/>
</dbReference>
<dbReference type="Pfam" id="PF05345">
    <property type="entry name" value="He_PIG"/>
    <property type="match status" value="2"/>
</dbReference>
<reference evidence="11 12" key="1">
    <citation type="journal article" date="2013" name="Int. J. Syst. Evol. Microbiol.">
        <title>Marinoscillum luteum sp. nov., isolated from marine sediment.</title>
        <authorList>
            <person name="Cha I.T."/>
            <person name="Park S.J."/>
            <person name="Kim S.J."/>
            <person name="Kim J.G."/>
            <person name="Jung M.Y."/>
            <person name="Shin K.S."/>
            <person name="Kwon K.K."/>
            <person name="Yang S.H."/>
            <person name="Seo Y.S."/>
            <person name="Rhee S.K."/>
        </authorList>
    </citation>
    <scope>NUCLEOTIDE SEQUENCE [LARGE SCALE GENOMIC DNA]</scope>
    <source>
        <strain evidence="11 12">KCTC 23939</strain>
    </source>
</reference>
<dbReference type="InterPro" id="IPR043772">
    <property type="entry name" value="MBG_3"/>
</dbReference>
<dbReference type="Gene3D" id="2.60.40.1080">
    <property type="match status" value="2"/>
</dbReference>
<keyword evidence="12" id="KW-1185">Reference proteome</keyword>
<dbReference type="SUPFAM" id="SSF49313">
    <property type="entry name" value="Cadherin-like"/>
    <property type="match status" value="2"/>
</dbReference>
<evidence type="ECO:0000256" key="4">
    <source>
        <dbReference type="ARBA" id="ARBA00023069"/>
    </source>
</evidence>
<feature type="domain" description="MBG" evidence="7">
    <location>
        <begin position="2633"/>
        <end position="2703"/>
    </location>
</feature>
<dbReference type="RefSeq" id="WP_395418089.1">
    <property type="nucleotide sequence ID" value="NZ_JBIPKE010000018.1"/>
</dbReference>
<dbReference type="SUPFAM" id="SSF49899">
    <property type="entry name" value="Concanavalin A-like lectins/glucanases"/>
    <property type="match status" value="1"/>
</dbReference>
<evidence type="ECO:0000256" key="3">
    <source>
        <dbReference type="ARBA" id="ARBA00022490"/>
    </source>
</evidence>
<dbReference type="InterPro" id="IPR036278">
    <property type="entry name" value="Sialidase_sf"/>
</dbReference>
<evidence type="ECO:0000259" key="6">
    <source>
        <dbReference type="Pfam" id="PF18676"/>
    </source>
</evidence>
<dbReference type="Gene3D" id="2.60.40.10">
    <property type="entry name" value="Immunoglobulins"/>
    <property type="match status" value="3"/>
</dbReference>
<proteinExistence type="predicted"/>
<dbReference type="InterPro" id="IPR056600">
    <property type="entry name" value="GBD_T9SS_assoc"/>
</dbReference>
<evidence type="ECO:0000259" key="10">
    <source>
        <dbReference type="Pfam" id="PF23759"/>
    </source>
</evidence>
<dbReference type="Gene3D" id="3.30.160.710">
    <property type="match status" value="1"/>
</dbReference>
<accession>A0ABW7NC87</accession>
<dbReference type="Pfam" id="PF22544">
    <property type="entry name" value="HYDIN_VesB_CFA65-like_Ig"/>
    <property type="match status" value="1"/>
</dbReference>
<dbReference type="Pfam" id="PF18676">
    <property type="entry name" value="MBG_2"/>
    <property type="match status" value="1"/>
</dbReference>
<feature type="domain" description="MBG" evidence="6">
    <location>
        <begin position="2552"/>
        <end position="2627"/>
    </location>
</feature>
<evidence type="ECO:0000256" key="1">
    <source>
        <dbReference type="ARBA" id="ARBA00004138"/>
    </source>
</evidence>
<feature type="domain" description="Secretion system C-terminal sorting" evidence="8">
    <location>
        <begin position="2717"/>
        <end position="2779"/>
    </location>
</feature>
<evidence type="ECO:0000256" key="5">
    <source>
        <dbReference type="ARBA" id="ARBA00023273"/>
    </source>
</evidence>
<evidence type="ECO:0000259" key="7">
    <source>
        <dbReference type="Pfam" id="PF18887"/>
    </source>
</evidence>
<evidence type="ECO:0000313" key="12">
    <source>
        <dbReference type="Proteomes" id="UP001610063"/>
    </source>
</evidence>
<name>A0ABW7NC87_9BACT</name>
<keyword evidence="3" id="KW-0963">Cytoplasm</keyword>
<protein>
    <submittedName>
        <fullName evidence="11">MBG domain-containing protein</fullName>
    </submittedName>
</protein>
<sequence length="2785" mass="292401">MNNLSTFDSLESRTAPLTKGVYRSLAVLVLLLLTVSATFAQPPISGGDCGRNVLEFDVSGNTGTTSITGFDYAEGSFEAWVRKDNWSDPYDDALFSNEIGHPHSNSFYISFHSAVGLHFRYGGSEDTGNVAAYASSTSTDTLAANSWHHIAATWENDGNATTVAIYIDAQLIASTSTSSDLVLNTTNPFGLGLGVVNYLYDFQGGAMAEVSVWNVAKTQAEIELDMGRILSVEDLGLIAYWPLNDTPGSATASNLIQATETLSLLDFSDVNTSWASFPMEIKVSDERMSSGDTQDFGLVALGTSREVTFTITNQTDTSLDLLGNPAATITGSEADQFTLDLSGTATTLAAGASTTFSVSFDPQTVGVKEASLAFTTVADCSDPYTINLTGTSPDLTLSYAGAGFTEQTANDGSVVGSITITVWGDTFQDDDADNLLDIDSEVTIGNVPVGLTPILTLNSDTEAVLTLIGNASAHQSVDDVADITFEFKDAAFTNYEAASIPNATGPVSGGAGIDFDDNPIMIYSGEGFVETITNDGSVSGSIFMNLSTGSFATKSSLVYATDYSINNLPEGLVPNIAISNTTLGENWVLGSGSSIQSWRSVAYGNGKYVAVGYETSDVMISSDGINWETHPALSYGRWNEVAFGAGRFVAVSNSGTDRIMTSTDGVNWSSVGISSGSLWSVTYDQGKFVVCGTGVTRTSTDGLTWSIQSEPSNSYWWGVTYGNGLFVAVSYVGSNSIMTSTDGVSWTYRSAPESNSWRGVTYGNGVFVAVGANSIMTSTDGINWTAHSAPFGNWEEVTFSQGFFTAVGDYGIITSSDGASWVQKTAPSASWYGLTFGNGKLIAVANGSSNVTVYSETRGATLTFSAQASSHLGSDDVVGLELTFNDSAFDGIPASSVINAINGNTGLGINFVDEAPSLTYSGTGFSESVSNLGAVDGSIVITLTEDSFRDEDTDGKLEVGSQVSINNVPDGLTPVVTINTTTEAVLTLFGNASTHQVSDNVAEITFEFDDTAFGAFGAQDITNATGPASSSLGVSFSDNPSITFSSEGFEETTANDGSVSGSLIIDLSGDTFAEGIDIGNGITFDNIPAGLIATLTSNSSTQIEITLSGNATDHETDHDLAELLFSMDDVAFSNYNVSAVLNATGTVNSGVGISFADSPVLSYTGEGFEEYYSNNGRLEGYISITLVGDTFNGLSDAHGNKYLEYGVHYTITNLPSGLMPRMGTWETTAQLSFLSDGLAEAHQPSDDISDLIINFNDAAFTSVSAENIINATNASTGVGISFNYARGSLSYSGGFTESDQNDGSLEGSMVVTLTGDTFSDPDMDDLLTHGSQVYVSTPYPLTPKLVLLSSTQVEVTLEGNANDHENTNDQSYLTITFYDQAFTNSNSAEISNARDYQNGITLDFNDNAGLTYSGDGFSETSENKGVVSGSMTIDLINDTFADPDGDGLLTVPGQLNLQNLPAGLTPVAILTSTSQMVLTLIGKAVDHESSNDVPSLNFQFTDEAFTLTAAQYVANATDPYSEFFASGIGIDFENRPEGISFEGNGFKEVLANDGSVEGEIKIFLAGETFEDDGDGLLDLSSQVTLGNVPSGLTPNLSITSNNLAGYDWASTFHSGDGKYVTVTYGDGLFVALANHNTHRLATSPDGLNWTKSTSLDIAEWSSVTYGNGIFVAVCYSGTYFSYTSTDGVNWTPGTAMTEIGWQKVVYANGIFVATQSSGANRVMTSTDGVNWSVNAGDSNIGSSLAYGNGKFVSFDYYQGQSVAVSTDGINWTAHAVSASDSYYLGMNGIAFGNGKFVIVCDYVEDSGEQNSNVIITSVDGINWTMHEIANTEMYGVVYGEGIFIANGYNDVSEDNGIYISEDGQTWEILEGVPGFGWNEAIFANGGFVTVNQGWVNEGWGSYQIMTSFPNAEATLTLTGNADSHQSADDIADITFEFTDAAFTNSLAVNVLNATGPASSGLGVDFENNPPANDDCANPQVLSVYQPGEGMATEGSTEFGVPNTESSPCTEESNIRDVWYSFNSGESGQVIFTVEAGENTTIGGAIYAACGEIYQIPHPLGAFPACALDQSELLLLTLTPNTDYLLQVWSPDGDEGDFTVLLEANAPPVIDQITDKTLDEETEIQFTVTATDDFLPLGNIEFVLHEESVNLGMNLDSQTGAFSWIPTEDQGGVYEVVVYALDYLSELTYSVSYTSDTFNITVNEVNVAPVLNVVEDQSATVGQTMTIAISGSDRDLPSNVLTFSLDPISLGKGMSINSATGGFSWSPTSAGAGTSNAVTVTLSDGFLSDDVSFLINVEKLDQAITFDELADKTYGDAPFDLTATASSGLEVAYASSDETVASISGSTVTIVGAGTATITANQAGNDNYSAALDVQQTLTIEKASQAITFEALADKTYGDAAFDLTATGGASGHEVTFTSSDETVASISGSTVTIVGAGTATITASQAGNDNYSAALDVTQSLTIGKASQAITFETLTDKTYGDAAFDLTATGGASGHAVIFTSSDETVASVSGSTVTIVGAGTATITASQSGNDNYSSALDITQSLNIGQASLMVSAGDEFRMYGEVNPGFTIAYQGFIGDDSEADLETVPTASTLATQTSDVGTYAITVSGGVAQNYAFTYTDGTLTINKAQAKVTLENLTQTADGTAKSPTVTTNPAALNYSMTFDDSSTLPTEAGTYVVEVTVLETNYEGSATGNFVLTKAVALGALPLVNEVKVYPNPAAERLTVSGDDGLLVKIYDISGVLLLEDEINQTIAIDRLRAGVYLLQVSDANGRVVSHQRVVKY</sequence>
<dbReference type="NCBIfam" id="NF012200">
    <property type="entry name" value="choice_anch_D"/>
    <property type="match status" value="1"/>
</dbReference>
<dbReference type="InterPro" id="IPR041286">
    <property type="entry name" value="MBG_2"/>
</dbReference>
<dbReference type="Proteomes" id="UP001610063">
    <property type="component" value="Unassembled WGS sequence"/>
</dbReference>
<evidence type="ECO:0000259" key="9">
    <source>
        <dbReference type="Pfam" id="PF22544"/>
    </source>
</evidence>
<dbReference type="InterPro" id="IPR013320">
    <property type="entry name" value="ConA-like_dom_sf"/>
</dbReference>
<evidence type="ECO:0000259" key="8">
    <source>
        <dbReference type="Pfam" id="PF18962"/>
    </source>
</evidence>
<comment type="subcellular location">
    <subcellularLocation>
        <location evidence="1">Cell projection</location>
        <location evidence="1">Cilium</location>
    </subcellularLocation>
    <subcellularLocation>
        <location evidence="2">Cytoplasm</location>
    </subcellularLocation>
</comment>